<feature type="domain" description="Small ribosomal subunit protein uS3 C-terminal" evidence="4">
    <location>
        <begin position="243"/>
        <end position="318"/>
    </location>
</feature>
<dbReference type="InterPro" id="IPR001351">
    <property type="entry name" value="Ribosomal_uS3_C"/>
</dbReference>
<dbReference type="GO" id="GO:1990904">
    <property type="term" value="C:ribonucleoprotein complex"/>
    <property type="evidence" value="ECO:0007669"/>
    <property type="project" value="UniProtKB-KW"/>
</dbReference>
<dbReference type="GO" id="GO:0003735">
    <property type="term" value="F:structural constituent of ribosome"/>
    <property type="evidence" value="ECO:0007669"/>
    <property type="project" value="InterPro"/>
</dbReference>
<keyword evidence="5" id="KW-0496">Mitochondrion</keyword>
<dbReference type="AlphaFoldDB" id="A0A7T8JJU3"/>
<accession>A0A7T8JJU3</accession>
<geneLocation type="mitochondrion" evidence="5"/>
<evidence type="ECO:0000256" key="2">
    <source>
        <dbReference type="ARBA" id="ARBA00022980"/>
    </source>
</evidence>
<keyword evidence="2 5" id="KW-0689">Ribosomal protein</keyword>
<evidence type="ECO:0000313" key="5">
    <source>
        <dbReference type="EMBL" id="QQP21853.1"/>
    </source>
</evidence>
<dbReference type="GO" id="GO:0005840">
    <property type="term" value="C:ribosome"/>
    <property type="evidence" value="ECO:0007669"/>
    <property type="project" value="UniProtKB-KW"/>
</dbReference>
<proteinExistence type="inferred from homology"/>
<protein>
    <submittedName>
        <fullName evidence="5">Ribosomal protein S3</fullName>
    </submittedName>
</protein>
<reference evidence="5" key="1">
    <citation type="submission" date="2020-10" db="EMBL/GenBank/DDBJ databases">
        <title>Coscinodiscus wailesii mitochondrion complete genome.</title>
        <authorList>
            <person name="Huang H."/>
        </authorList>
    </citation>
    <scope>NUCLEOTIDE SEQUENCE</scope>
</reference>
<evidence type="ECO:0000256" key="1">
    <source>
        <dbReference type="ARBA" id="ARBA00010761"/>
    </source>
</evidence>
<name>A0A7T8JJU3_9STRA</name>
<organism evidence="5">
    <name type="scientific">Coscinodiscus wailesii</name>
    <dbReference type="NCBI Taxonomy" id="671091"/>
    <lineage>
        <taxon>Eukaryota</taxon>
        <taxon>Sar</taxon>
        <taxon>Stramenopiles</taxon>
        <taxon>Ochrophyta</taxon>
        <taxon>Bacillariophyta</taxon>
        <taxon>Coscinodiscophyceae</taxon>
        <taxon>Coscinodiscophycidae</taxon>
        <taxon>Coscinodiscales</taxon>
        <taxon>Coscinodiscaceae</taxon>
        <taxon>Coscinodiscus</taxon>
    </lineage>
</organism>
<gene>
    <name evidence="5" type="primary">rps3</name>
</gene>
<dbReference type="GO" id="GO:0006412">
    <property type="term" value="P:translation"/>
    <property type="evidence" value="ECO:0007669"/>
    <property type="project" value="InterPro"/>
</dbReference>
<evidence type="ECO:0000256" key="3">
    <source>
        <dbReference type="ARBA" id="ARBA00023274"/>
    </source>
</evidence>
<dbReference type="SUPFAM" id="SSF54821">
    <property type="entry name" value="Ribosomal protein S3 C-terminal domain"/>
    <property type="match status" value="1"/>
</dbReference>
<dbReference type="Pfam" id="PF00189">
    <property type="entry name" value="Ribosomal_S3_C"/>
    <property type="match status" value="1"/>
</dbReference>
<sequence>MGQKANSTFLRTNLQETWNSNYLEKKKEEKSILLYIDIKLKSYLKQFFNKFGLSIIFIKTTLSKNICKVFVSFFITLKAIKIINNILKKENITKKKLKFKKKPKQTLFFLNRKLTIKNNSKKRIFYIREKKLNYYKKKWKKKKQMILNRFNLKLLDVLKTYFKNKVKIILVFQKNNKGKSLRLKNKEALIFRRIVMQLRFYNKFKYFKELLNILIIIFKKKSTAQLLVNYLVFQMSLSQQHTNFLRFLKQSLLLLFKANITSVKGLKLIIKGRINGVARASIKGLEIGDVPRNTLKKSVNLFTAVSYTNNGTLGVKLWLYDM</sequence>
<comment type="similarity">
    <text evidence="1">Belongs to the universal ribosomal protein uS3 family.</text>
</comment>
<keyword evidence="3" id="KW-0687">Ribonucleoprotein</keyword>
<dbReference type="GeneID" id="67145370"/>
<dbReference type="InterPro" id="IPR036419">
    <property type="entry name" value="Ribosomal_S3_C_sf"/>
</dbReference>
<dbReference type="EMBL" id="MW122841">
    <property type="protein sequence ID" value="QQP21853.1"/>
    <property type="molecule type" value="Genomic_DNA"/>
</dbReference>
<evidence type="ECO:0000259" key="4">
    <source>
        <dbReference type="Pfam" id="PF00189"/>
    </source>
</evidence>
<dbReference type="RefSeq" id="YP_010147292.1">
    <property type="nucleotide sequence ID" value="NC_057078.1"/>
</dbReference>
<dbReference type="Gene3D" id="3.30.1140.32">
    <property type="entry name" value="Ribosomal protein S3, C-terminal domain"/>
    <property type="match status" value="1"/>
</dbReference>